<dbReference type="PANTHER" id="PTHR12864">
    <property type="entry name" value="RAN BINDING PROTEIN 9-RELATED"/>
    <property type="match status" value="1"/>
</dbReference>
<proteinExistence type="predicted"/>
<feature type="domain" description="SPRY" evidence="2">
    <location>
        <begin position="143"/>
        <end position="270"/>
    </location>
</feature>
<protein>
    <recommendedName>
        <fullName evidence="2">SPRY domain-containing protein</fullName>
    </recommendedName>
</protein>
<sequence length="311" mass="34207">MGLFNNLRQKMKDTSGRGSSSGYNDYEAPPEWAPAPEESHQFGKFEDASDYEYSSAEDFCRMNPPIPPTLLPSHIIDRIQNFGGKAWSLEYPITNRFSGTITNANDNKGGPAVVKVQTTVKCGDVCMMSDLPILAGLYSTHGKTGVYYEVLINRMDGIIAVGTAVRPYPNYRLPGWNRLSAGLHLDDMRKFFEDPDGGRDYTPELTRINPGDTIGCGYEFATGALFYTHNGYRLPVAFSGIYMPRHSYDVCAAIGVEGECDFDVNFGGDYFRWKEGNEWAWKIEGHVGGGIAGGSGLGGGDIDEELPAYSH</sequence>
<dbReference type="OrthoDB" id="258495at2759"/>
<feature type="compositionally biased region" description="Low complexity" evidence="1">
    <location>
        <begin position="27"/>
        <end position="36"/>
    </location>
</feature>
<evidence type="ECO:0000259" key="2">
    <source>
        <dbReference type="SMART" id="SM00449"/>
    </source>
</evidence>
<evidence type="ECO:0000313" key="4">
    <source>
        <dbReference type="Proteomes" id="UP000559027"/>
    </source>
</evidence>
<evidence type="ECO:0000256" key="1">
    <source>
        <dbReference type="SAM" id="MobiDB-lite"/>
    </source>
</evidence>
<dbReference type="InterPro" id="IPR050618">
    <property type="entry name" value="Ubq-SigPath_Reg"/>
</dbReference>
<dbReference type="EMBL" id="JAACJO010000010">
    <property type="protein sequence ID" value="KAF5353337.1"/>
    <property type="molecule type" value="Genomic_DNA"/>
</dbReference>
<dbReference type="Gene3D" id="2.60.120.920">
    <property type="match status" value="1"/>
</dbReference>
<dbReference type="Proteomes" id="UP000559027">
    <property type="component" value="Unassembled WGS sequence"/>
</dbReference>
<dbReference type="InterPro" id="IPR013320">
    <property type="entry name" value="ConA-like_dom_sf"/>
</dbReference>
<gene>
    <name evidence="3" type="ORF">D9756_008083</name>
</gene>
<accession>A0A8H5FYE6</accession>
<dbReference type="AlphaFoldDB" id="A0A8H5FYE6"/>
<dbReference type="Pfam" id="PF00622">
    <property type="entry name" value="SPRY"/>
    <property type="match status" value="1"/>
</dbReference>
<organism evidence="3 4">
    <name type="scientific">Leucocoprinus leucothites</name>
    <dbReference type="NCBI Taxonomy" id="201217"/>
    <lineage>
        <taxon>Eukaryota</taxon>
        <taxon>Fungi</taxon>
        <taxon>Dikarya</taxon>
        <taxon>Basidiomycota</taxon>
        <taxon>Agaricomycotina</taxon>
        <taxon>Agaricomycetes</taxon>
        <taxon>Agaricomycetidae</taxon>
        <taxon>Agaricales</taxon>
        <taxon>Agaricineae</taxon>
        <taxon>Agaricaceae</taxon>
        <taxon>Leucocoprinus</taxon>
    </lineage>
</organism>
<dbReference type="InterPro" id="IPR043136">
    <property type="entry name" value="B30.2/SPRY_sf"/>
</dbReference>
<dbReference type="SMART" id="SM00449">
    <property type="entry name" value="SPRY"/>
    <property type="match status" value="1"/>
</dbReference>
<keyword evidence="4" id="KW-1185">Reference proteome</keyword>
<name>A0A8H5FYE6_9AGAR</name>
<feature type="region of interest" description="Disordered" evidence="1">
    <location>
        <begin position="1"/>
        <end position="41"/>
    </location>
</feature>
<dbReference type="SUPFAM" id="SSF49899">
    <property type="entry name" value="Concanavalin A-like lectins/glucanases"/>
    <property type="match status" value="1"/>
</dbReference>
<evidence type="ECO:0000313" key="3">
    <source>
        <dbReference type="EMBL" id="KAF5353337.1"/>
    </source>
</evidence>
<dbReference type="InterPro" id="IPR003877">
    <property type="entry name" value="SPRY_dom"/>
</dbReference>
<comment type="caution">
    <text evidence="3">The sequence shown here is derived from an EMBL/GenBank/DDBJ whole genome shotgun (WGS) entry which is preliminary data.</text>
</comment>
<reference evidence="3 4" key="1">
    <citation type="journal article" date="2020" name="ISME J.">
        <title>Uncovering the hidden diversity of litter-decomposition mechanisms in mushroom-forming fungi.</title>
        <authorList>
            <person name="Floudas D."/>
            <person name="Bentzer J."/>
            <person name="Ahren D."/>
            <person name="Johansson T."/>
            <person name="Persson P."/>
            <person name="Tunlid A."/>
        </authorList>
    </citation>
    <scope>NUCLEOTIDE SEQUENCE [LARGE SCALE GENOMIC DNA]</scope>
    <source>
        <strain evidence="3 4">CBS 146.42</strain>
    </source>
</reference>